<feature type="transmembrane region" description="Helical" evidence="1">
    <location>
        <begin position="70"/>
        <end position="90"/>
    </location>
</feature>
<organism evidence="2 3">
    <name type="scientific">candidate division WWE3 bacterium RIFCSPHIGHO2_02_FULL_38_14</name>
    <dbReference type="NCBI Taxonomy" id="1802620"/>
    <lineage>
        <taxon>Bacteria</taxon>
        <taxon>Katanobacteria</taxon>
    </lineage>
</organism>
<dbReference type="EMBL" id="MEVD01000006">
    <property type="protein sequence ID" value="OGC54089.1"/>
    <property type="molecule type" value="Genomic_DNA"/>
</dbReference>
<feature type="transmembrane region" description="Helical" evidence="1">
    <location>
        <begin position="97"/>
        <end position="114"/>
    </location>
</feature>
<feature type="transmembrane region" description="Helical" evidence="1">
    <location>
        <begin position="141"/>
        <end position="157"/>
    </location>
</feature>
<feature type="transmembrane region" description="Helical" evidence="1">
    <location>
        <begin position="194"/>
        <end position="214"/>
    </location>
</feature>
<dbReference type="Proteomes" id="UP000178127">
    <property type="component" value="Unassembled WGS sequence"/>
</dbReference>
<feature type="transmembrane region" description="Helical" evidence="1">
    <location>
        <begin position="315"/>
        <end position="339"/>
    </location>
</feature>
<keyword evidence="1" id="KW-0472">Membrane</keyword>
<accession>A0A1F4VAB5</accession>
<gene>
    <name evidence="2" type="ORF">A3D91_05010</name>
</gene>
<evidence type="ECO:0000256" key="1">
    <source>
        <dbReference type="SAM" id="Phobius"/>
    </source>
</evidence>
<proteinExistence type="predicted"/>
<dbReference type="STRING" id="1802620.A3D91_05010"/>
<name>A0A1F4VAB5_UNCKA</name>
<feature type="transmembrane region" description="Helical" evidence="1">
    <location>
        <begin position="120"/>
        <end position="136"/>
    </location>
</feature>
<sequence length="529" mass="62242">MIIPGGLDDQTIHLSWGFISNSLFNISDPNLNEFYVYRTLFGHLLNPLSANQPLSTLFLSVGLSVFGPNFYFFISLISIVITLLFSYLLFKKYKYSVAWALIFTFSSYMWSHLWKHIDLLQIWIFPLFFILLSKFFRVKTLKSPVILGVFFVASTLISNYAGFIIFIYFIIACAVKLIYQWLSTRNIEVIILKRAILTVLVFVGLSYITLFQYIQANYFGRDKIGLTVTRTYEDFFAFSSRPWYFFIPPVKNPWLGSFSADVLENIKQSNYFLADDYFANEHQGNYFGFVFLITSLTLVIWSYKNSIESRKKIAIYMLCNILLYSLMFPPFLTISGINIYTPGIIIYKYFPMFRVTSRFSIILLLNLLIIMAYIIDKNFEKIKKKIKYINIIIISFTAITLIETFIPFDFVKKEIPPNVYLFLNKNTSENTIFAVYPNNATLDALYWVYAHKRNLLNPKYYSSQYMDSEEFTKNLNTNEGIYKLLEFDGEYLIVFKNITREDREFFENEQNLTIVNEFEDSYLYKVEDI</sequence>
<feature type="transmembrane region" description="Helical" evidence="1">
    <location>
        <begin position="359"/>
        <end position="376"/>
    </location>
</feature>
<keyword evidence="1" id="KW-1133">Transmembrane helix</keyword>
<evidence type="ECO:0008006" key="4">
    <source>
        <dbReference type="Google" id="ProtNLM"/>
    </source>
</evidence>
<feature type="transmembrane region" description="Helical" evidence="1">
    <location>
        <begin position="163"/>
        <end position="182"/>
    </location>
</feature>
<reference evidence="2 3" key="1">
    <citation type="journal article" date="2016" name="Nat. Commun.">
        <title>Thousands of microbial genomes shed light on interconnected biogeochemical processes in an aquifer system.</title>
        <authorList>
            <person name="Anantharaman K."/>
            <person name="Brown C.T."/>
            <person name="Hug L.A."/>
            <person name="Sharon I."/>
            <person name="Castelle C.J."/>
            <person name="Probst A.J."/>
            <person name="Thomas B.C."/>
            <person name="Singh A."/>
            <person name="Wilkins M.J."/>
            <person name="Karaoz U."/>
            <person name="Brodie E.L."/>
            <person name="Williams K.H."/>
            <person name="Hubbard S.S."/>
            <person name="Banfield J.F."/>
        </authorList>
    </citation>
    <scope>NUCLEOTIDE SEQUENCE [LARGE SCALE GENOMIC DNA]</scope>
</reference>
<protein>
    <recommendedName>
        <fullName evidence="4">Glycosyltransferase RgtA/B/C/D-like domain-containing protein</fullName>
    </recommendedName>
</protein>
<feature type="transmembrane region" description="Helical" evidence="1">
    <location>
        <begin position="388"/>
        <end position="408"/>
    </location>
</feature>
<dbReference type="AlphaFoldDB" id="A0A1F4VAB5"/>
<keyword evidence="1" id="KW-0812">Transmembrane</keyword>
<feature type="transmembrane region" description="Helical" evidence="1">
    <location>
        <begin position="286"/>
        <end position="303"/>
    </location>
</feature>
<comment type="caution">
    <text evidence="2">The sequence shown here is derived from an EMBL/GenBank/DDBJ whole genome shotgun (WGS) entry which is preliminary data.</text>
</comment>
<evidence type="ECO:0000313" key="3">
    <source>
        <dbReference type="Proteomes" id="UP000178127"/>
    </source>
</evidence>
<evidence type="ECO:0000313" key="2">
    <source>
        <dbReference type="EMBL" id="OGC54089.1"/>
    </source>
</evidence>